<dbReference type="InterPro" id="IPR032466">
    <property type="entry name" value="Metal_Hydrolase"/>
</dbReference>
<comment type="caution">
    <text evidence="2">The sequence shown here is derived from an EMBL/GenBank/DDBJ whole genome shotgun (WGS) entry which is preliminary data.</text>
</comment>
<name>A0A9D1SWW0_9FIRM</name>
<dbReference type="SUPFAM" id="SSF51338">
    <property type="entry name" value="Composite domain of metallo-dependent hydrolases"/>
    <property type="match status" value="1"/>
</dbReference>
<dbReference type="InterPro" id="IPR051781">
    <property type="entry name" value="Metallo-dep_Hydrolase"/>
</dbReference>
<reference evidence="2" key="2">
    <citation type="journal article" date="2021" name="PeerJ">
        <title>Extensive microbial diversity within the chicken gut microbiome revealed by metagenomics and culture.</title>
        <authorList>
            <person name="Gilroy R."/>
            <person name="Ravi A."/>
            <person name="Getino M."/>
            <person name="Pursley I."/>
            <person name="Horton D.L."/>
            <person name="Alikhan N.F."/>
            <person name="Baker D."/>
            <person name="Gharbi K."/>
            <person name="Hall N."/>
            <person name="Watson M."/>
            <person name="Adriaenssens E.M."/>
            <person name="Foster-Nyarko E."/>
            <person name="Jarju S."/>
            <person name="Secka A."/>
            <person name="Antonio M."/>
            <person name="Oren A."/>
            <person name="Chaudhuri R.R."/>
            <person name="La Ragione R."/>
            <person name="Hildebrand F."/>
            <person name="Pallen M.J."/>
        </authorList>
    </citation>
    <scope>NUCLEOTIDE SEQUENCE</scope>
    <source>
        <strain evidence="2">10406</strain>
    </source>
</reference>
<protein>
    <submittedName>
        <fullName evidence="2">Amidohydrolase family protein</fullName>
    </submittedName>
</protein>
<reference evidence="2" key="1">
    <citation type="submission" date="2020-10" db="EMBL/GenBank/DDBJ databases">
        <authorList>
            <person name="Gilroy R."/>
        </authorList>
    </citation>
    <scope>NUCLEOTIDE SEQUENCE</scope>
    <source>
        <strain evidence="2">10406</strain>
    </source>
</reference>
<dbReference type="Gene3D" id="2.30.40.10">
    <property type="entry name" value="Urease, subunit C, domain 1"/>
    <property type="match status" value="1"/>
</dbReference>
<gene>
    <name evidence="2" type="ORF">IAC73_05110</name>
</gene>
<feature type="domain" description="Amidohydrolase-related" evidence="1">
    <location>
        <begin position="55"/>
        <end position="408"/>
    </location>
</feature>
<dbReference type="SUPFAM" id="SSF51556">
    <property type="entry name" value="Metallo-dependent hydrolases"/>
    <property type="match status" value="1"/>
</dbReference>
<dbReference type="EMBL" id="DVOE01000076">
    <property type="protein sequence ID" value="HIU99201.1"/>
    <property type="molecule type" value="Genomic_DNA"/>
</dbReference>
<dbReference type="InterPro" id="IPR006680">
    <property type="entry name" value="Amidohydro-rel"/>
</dbReference>
<organism evidence="2 3">
    <name type="scientific">Candidatus Limadaptatus stercoripullorum</name>
    <dbReference type="NCBI Taxonomy" id="2840846"/>
    <lineage>
        <taxon>Bacteria</taxon>
        <taxon>Bacillati</taxon>
        <taxon>Bacillota</taxon>
        <taxon>Clostridia</taxon>
        <taxon>Eubacteriales</taxon>
        <taxon>Candidatus Limadaptatus</taxon>
    </lineage>
</organism>
<dbReference type="PANTHER" id="PTHR43135">
    <property type="entry name" value="ALPHA-D-RIBOSE 1-METHYLPHOSPHONATE 5-TRIPHOSPHATE DIPHOSPHATASE"/>
    <property type="match status" value="1"/>
</dbReference>
<dbReference type="Pfam" id="PF01979">
    <property type="entry name" value="Amidohydro_1"/>
    <property type="match status" value="1"/>
</dbReference>
<dbReference type="GO" id="GO:0016810">
    <property type="term" value="F:hydrolase activity, acting on carbon-nitrogen (but not peptide) bonds"/>
    <property type="evidence" value="ECO:0007669"/>
    <property type="project" value="InterPro"/>
</dbReference>
<evidence type="ECO:0000313" key="2">
    <source>
        <dbReference type="EMBL" id="HIU99201.1"/>
    </source>
</evidence>
<proteinExistence type="predicted"/>
<dbReference type="InterPro" id="IPR011059">
    <property type="entry name" value="Metal-dep_hydrolase_composite"/>
</dbReference>
<accession>A0A9D1SWW0</accession>
<evidence type="ECO:0000259" key="1">
    <source>
        <dbReference type="Pfam" id="PF01979"/>
    </source>
</evidence>
<evidence type="ECO:0000313" key="3">
    <source>
        <dbReference type="Proteomes" id="UP000886857"/>
    </source>
</evidence>
<dbReference type="AlphaFoldDB" id="A0A9D1SWW0"/>
<dbReference type="PANTHER" id="PTHR43135:SF3">
    <property type="entry name" value="ALPHA-D-RIBOSE 1-METHYLPHOSPHONATE 5-TRIPHOSPHATE DIPHOSPHATASE"/>
    <property type="match status" value="1"/>
</dbReference>
<sequence length="433" mass="45320">MKRVYLDCNVVDVTDDCRVIAGRDIFVEDGRIAAIKPHGGDTSGWKSVDMSGKFALPGLINLHAHLFGTGMPSKVIGGGKAQERVLKFVYTPLGKFVLGRLVASAAKQELMSGVTTLRAVGDFRGSDLELAAKTRAGKGPVRGMKIFASGSALTAPGGHGAGTFALTADTPERFAKAAEEAIDAGADFVKICITGGVTDAKKRGEPGEVKMTAAQVEAVCNTAHARGRRVAAHVQSKAGMEIAALAGVDTVEHGAVMSEAAAQALRARGGAVIATFSPAIPYCKLPPSVTKLGEDCAYNSEIVLRGMNDAAHEAEEHGIAVGMGTDASCPFCTQYGMWREVVYFAKVGGFGAKKALRVATLGNAEILGIAGDTGSLEEGKSADIIFTRKDPTVDPAALSEVCRVVVSGRDIAHPRVKHNKFVDKQLDMLLKEV</sequence>
<dbReference type="Gene3D" id="3.20.20.140">
    <property type="entry name" value="Metal-dependent hydrolases"/>
    <property type="match status" value="1"/>
</dbReference>
<dbReference type="Proteomes" id="UP000886857">
    <property type="component" value="Unassembled WGS sequence"/>
</dbReference>